<dbReference type="OrthoDB" id="8759457at2"/>
<protein>
    <submittedName>
        <fullName evidence="1">Uncharacterized protein</fullName>
    </submittedName>
</protein>
<accession>A0A254TH63</accession>
<dbReference type="Proteomes" id="UP000197535">
    <property type="component" value="Unassembled WGS sequence"/>
</dbReference>
<evidence type="ECO:0000313" key="1">
    <source>
        <dbReference type="EMBL" id="OWW19893.1"/>
    </source>
</evidence>
<dbReference type="EMBL" id="LSTO01000001">
    <property type="protein sequence ID" value="OWW19893.1"/>
    <property type="molecule type" value="Genomic_DNA"/>
</dbReference>
<reference evidence="1 2" key="1">
    <citation type="submission" date="2016-02" db="EMBL/GenBank/DDBJ databases">
        <authorList>
            <person name="Wen L."/>
            <person name="He K."/>
            <person name="Yang H."/>
        </authorList>
    </citation>
    <scope>NUCLEOTIDE SEQUENCE [LARGE SCALE GENOMIC DNA]</scope>
    <source>
        <strain evidence="1 2">TSA40</strain>
    </source>
</reference>
<sequence length="72" mass="7886">MATIVIKDLTESIDLDRQAMTSIIGGARTRGRFIPQRATSTTRIVNYPRGFAGNLPPIMGGPSIIRKAEKEE</sequence>
<dbReference type="RefSeq" id="WP_088706794.1">
    <property type="nucleotide sequence ID" value="NZ_LSTO01000001.1"/>
</dbReference>
<proteinExistence type="predicted"/>
<dbReference type="AlphaFoldDB" id="A0A254TH63"/>
<gene>
    <name evidence="1" type="ORF">AYR66_10640</name>
</gene>
<organism evidence="1 2">
    <name type="scientific">Noviherbaspirillum denitrificans</name>
    <dbReference type="NCBI Taxonomy" id="1968433"/>
    <lineage>
        <taxon>Bacteria</taxon>
        <taxon>Pseudomonadati</taxon>
        <taxon>Pseudomonadota</taxon>
        <taxon>Betaproteobacteria</taxon>
        <taxon>Burkholderiales</taxon>
        <taxon>Oxalobacteraceae</taxon>
        <taxon>Noviherbaspirillum</taxon>
    </lineage>
</organism>
<name>A0A254TH63_9BURK</name>
<keyword evidence="2" id="KW-1185">Reference proteome</keyword>
<evidence type="ECO:0000313" key="2">
    <source>
        <dbReference type="Proteomes" id="UP000197535"/>
    </source>
</evidence>
<comment type="caution">
    <text evidence="1">The sequence shown here is derived from an EMBL/GenBank/DDBJ whole genome shotgun (WGS) entry which is preliminary data.</text>
</comment>